<dbReference type="AlphaFoldDB" id="A0A3A6QTU9"/>
<dbReference type="InterPro" id="IPR007507">
    <property type="entry name" value="Glycos_transf_N"/>
</dbReference>
<dbReference type="SUPFAM" id="SSF53756">
    <property type="entry name" value="UDP-Glycosyltransferase/glycogen phosphorylase"/>
    <property type="match status" value="1"/>
</dbReference>
<gene>
    <name evidence="11" type="ORF">DZ860_08275</name>
</gene>
<reference evidence="11 12" key="1">
    <citation type="submission" date="2018-08" db="EMBL/GenBank/DDBJ databases">
        <title>Vibrio isolated from the Eastern China Marginal Seas.</title>
        <authorList>
            <person name="Li Y."/>
        </authorList>
    </citation>
    <scope>NUCLEOTIDE SEQUENCE [LARGE SCALE GENOMIC DNA]</scope>
    <source>
        <strain evidence="11 12">BEI233</strain>
    </source>
</reference>
<feature type="active site" description="Proton acceptor" evidence="7">
    <location>
        <position position="65"/>
    </location>
</feature>
<dbReference type="InterPro" id="IPR039901">
    <property type="entry name" value="Kdotransferase"/>
</dbReference>
<dbReference type="GO" id="GO:0009244">
    <property type="term" value="P:lipopolysaccharide core region biosynthetic process"/>
    <property type="evidence" value="ECO:0007669"/>
    <property type="project" value="UniProtKB-UniRule"/>
</dbReference>
<comment type="subcellular location">
    <subcellularLocation>
        <location evidence="9">Cell membrane</location>
    </subcellularLocation>
</comment>
<keyword evidence="9" id="KW-1133">Transmembrane helix</keyword>
<keyword evidence="9" id="KW-0812">Transmembrane</keyword>
<keyword evidence="9" id="KW-0448">Lipopolysaccharide biosynthesis</keyword>
<feature type="site" description="Transition state stabilizer" evidence="8">
    <location>
        <position position="218"/>
    </location>
</feature>
<comment type="caution">
    <text evidence="11">The sequence shown here is derived from an EMBL/GenBank/DDBJ whole genome shotgun (WGS) entry which is preliminary data.</text>
</comment>
<dbReference type="GO" id="GO:0043842">
    <property type="term" value="F:Kdo transferase activity"/>
    <property type="evidence" value="ECO:0007669"/>
    <property type="project" value="UniProtKB-EC"/>
</dbReference>
<dbReference type="GO" id="GO:0009245">
    <property type="term" value="P:lipid A biosynthetic process"/>
    <property type="evidence" value="ECO:0007669"/>
    <property type="project" value="TreeGrafter"/>
</dbReference>
<dbReference type="Proteomes" id="UP000273252">
    <property type="component" value="Unassembled WGS sequence"/>
</dbReference>
<evidence type="ECO:0000256" key="7">
    <source>
        <dbReference type="PIRSR" id="PIRSR639901-1"/>
    </source>
</evidence>
<dbReference type="FunFam" id="3.40.50.11720:FF:000001">
    <property type="entry name" value="3-deoxy-D-manno-octulosonic acid transferase"/>
    <property type="match status" value="1"/>
</dbReference>
<evidence type="ECO:0000259" key="10">
    <source>
        <dbReference type="Pfam" id="PF04413"/>
    </source>
</evidence>
<dbReference type="Gene3D" id="3.40.50.11720">
    <property type="entry name" value="3-Deoxy-D-manno-octulosonic-acid transferase, N-terminal domain"/>
    <property type="match status" value="1"/>
</dbReference>
<dbReference type="EC" id="2.4.99.12" evidence="2 9"/>
<comment type="similarity">
    <text evidence="9">Belongs to the glycosyltransferase group 1 family.</text>
</comment>
<feature type="site" description="Transition state stabilizer" evidence="8">
    <location>
        <position position="140"/>
    </location>
</feature>
<organism evidence="11 12">
    <name type="scientific">Vibrio sinensis</name>
    <dbReference type="NCBI Taxonomy" id="2302434"/>
    <lineage>
        <taxon>Bacteria</taxon>
        <taxon>Pseudomonadati</taxon>
        <taxon>Pseudomonadota</taxon>
        <taxon>Gammaproteobacteria</taxon>
        <taxon>Vibrionales</taxon>
        <taxon>Vibrionaceae</taxon>
        <taxon>Vibrio</taxon>
    </lineage>
</organism>
<dbReference type="PANTHER" id="PTHR42755:SF1">
    <property type="entry name" value="3-DEOXY-D-MANNO-OCTULOSONIC ACID TRANSFERASE, MITOCHONDRIAL-RELATED"/>
    <property type="match status" value="1"/>
</dbReference>
<feature type="transmembrane region" description="Helical" evidence="9">
    <location>
        <begin position="7"/>
        <end position="25"/>
    </location>
</feature>
<evidence type="ECO:0000256" key="3">
    <source>
        <dbReference type="ARBA" id="ARBA00019077"/>
    </source>
</evidence>
<evidence type="ECO:0000313" key="12">
    <source>
        <dbReference type="Proteomes" id="UP000273252"/>
    </source>
</evidence>
<dbReference type="OrthoDB" id="9789797at2"/>
<dbReference type="NCBIfam" id="NF004388">
    <property type="entry name" value="PRK05749.1-4"/>
    <property type="match status" value="1"/>
</dbReference>
<dbReference type="RefSeq" id="WP_120030461.1">
    <property type="nucleotide sequence ID" value="NZ_QVMU01000005.1"/>
</dbReference>
<protein>
    <recommendedName>
        <fullName evidence="3 9">3-deoxy-D-manno-octulosonic acid transferase</fullName>
        <shortName evidence="9">Kdo transferase</shortName>
        <ecNumber evidence="2 9">2.4.99.12</ecNumber>
    </recommendedName>
    <alternativeName>
        <fullName evidence="5 9">Lipid IV(A) 3-deoxy-D-manno-octulosonic acid transferase</fullName>
    </alternativeName>
</protein>
<accession>A0A3A6QTU9</accession>
<dbReference type="PANTHER" id="PTHR42755">
    <property type="entry name" value="3-DEOXY-MANNO-OCTULOSONATE CYTIDYLYLTRANSFERASE"/>
    <property type="match status" value="1"/>
</dbReference>
<evidence type="ECO:0000256" key="2">
    <source>
        <dbReference type="ARBA" id="ARBA00012621"/>
    </source>
</evidence>
<dbReference type="EMBL" id="QVMU01000005">
    <property type="protein sequence ID" value="RJX72397.1"/>
    <property type="molecule type" value="Genomic_DNA"/>
</dbReference>
<feature type="domain" description="3-deoxy-D-manno-octulosonic-acid transferase N-terminal" evidence="10">
    <location>
        <begin position="36"/>
        <end position="221"/>
    </location>
</feature>
<dbReference type="UniPathway" id="UPA00958"/>
<dbReference type="Gene3D" id="3.40.50.2000">
    <property type="entry name" value="Glycogen Phosphorylase B"/>
    <property type="match status" value="1"/>
</dbReference>
<evidence type="ECO:0000256" key="1">
    <source>
        <dbReference type="ARBA" id="ARBA00004713"/>
    </source>
</evidence>
<evidence type="ECO:0000256" key="5">
    <source>
        <dbReference type="ARBA" id="ARBA00031445"/>
    </source>
</evidence>
<evidence type="ECO:0000256" key="6">
    <source>
        <dbReference type="ARBA" id="ARBA00049183"/>
    </source>
</evidence>
<evidence type="ECO:0000256" key="9">
    <source>
        <dbReference type="RuleBase" id="RU365103"/>
    </source>
</evidence>
<dbReference type="GO" id="GO:0005886">
    <property type="term" value="C:plasma membrane"/>
    <property type="evidence" value="ECO:0007669"/>
    <property type="project" value="UniProtKB-SubCell"/>
</dbReference>
<evidence type="ECO:0000256" key="4">
    <source>
        <dbReference type="ARBA" id="ARBA00022679"/>
    </source>
</evidence>
<dbReference type="InterPro" id="IPR038107">
    <property type="entry name" value="Glycos_transf_N_sf"/>
</dbReference>
<keyword evidence="9" id="KW-1003">Cell membrane</keyword>
<sequence>MTAITRGLYTILLALVSPLLLWGLYRSKPNKPSFGKRWREHFGFTLKIENSRNGVIWLHAVSVGEAIASSKLIAELTARYPDKTLLITTTTSTGAEQIAKIIKNLGASDNIVHRYMPIDFSWCVRRFIRIVNPEMMLIIETEIWPNTIHTVANRNIPIVLVNGRLSEKSARNYHRLRLLIDPILKKLAELLVVHGADQDRFIALGVSQQKIKTTGSLKYDIAIDDGAITLGNQLRDQLGCERKVWIAASTHAGEDENVLAAYQQAKAMVPELLLVLVPRHPERFDDVAQLVESYQLKVVRRTQLGAKELDNTVDVYLADTMGEMMTLLAASDIVFMGGSLLGQKVGGHNFIEPAILGKFCITGPSYYNFADLAQQLMAENALSVVEDSASLADVLMSNLANQNEMFKKGIAGKEVVVRNQGALIKTLSAIDAIQTKKNIQ</sequence>
<comment type="pathway">
    <text evidence="1 9">Bacterial outer membrane biogenesis; LPS core biosynthesis.</text>
</comment>
<name>A0A3A6QTU9_9VIBR</name>
<proteinExistence type="inferred from homology"/>
<keyword evidence="9" id="KW-0472">Membrane</keyword>
<comment type="function">
    <text evidence="9">Involved in lipopolysaccharide (LPS) biosynthesis. Catalyzes the transfer of 3-deoxy-D-manno-octulosonate (Kdo) residue(s) from CMP-Kdo to lipid IV(A), the tetraacyldisaccharide-1,4'-bisphosphate precursor of lipid A.</text>
</comment>
<keyword evidence="12" id="KW-1185">Reference proteome</keyword>
<keyword evidence="4 9" id="KW-0808">Transferase</keyword>
<evidence type="ECO:0000313" key="11">
    <source>
        <dbReference type="EMBL" id="RJX72397.1"/>
    </source>
</evidence>
<comment type="catalytic activity">
    <reaction evidence="6 9">
        <text>lipid IVA (E. coli) + CMP-3-deoxy-beta-D-manno-octulosonate = alpha-Kdo-(2-&gt;6)-lipid IVA (E. coli) + CMP + H(+)</text>
        <dbReference type="Rhea" id="RHEA:28066"/>
        <dbReference type="ChEBI" id="CHEBI:15378"/>
        <dbReference type="ChEBI" id="CHEBI:58603"/>
        <dbReference type="ChEBI" id="CHEBI:60364"/>
        <dbReference type="ChEBI" id="CHEBI:60377"/>
        <dbReference type="ChEBI" id="CHEBI:85987"/>
        <dbReference type="EC" id="2.4.99.12"/>
    </reaction>
</comment>
<dbReference type="Pfam" id="PF04413">
    <property type="entry name" value="Glycos_transf_N"/>
    <property type="match status" value="1"/>
</dbReference>
<evidence type="ECO:0000256" key="8">
    <source>
        <dbReference type="PIRSR" id="PIRSR639901-2"/>
    </source>
</evidence>